<keyword evidence="8" id="KW-0999">Mitochondrion inner membrane</keyword>
<dbReference type="GO" id="GO:0016709">
    <property type="term" value="F:oxidoreductase activity, acting on paired donors, with incorporation or reduction of molecular oxygen, NAD(P)H as one donor, and incorporation of one atom of oxygen"/>
    <property type="evidence" value="ECO:0007669"/>
    <property type="project" value="UniProtKB-UniRule"/>
</dbReference>
<dbReference type="GO" id="GO:0008340">
    <property type="term" value="P:determination of adult lifespan"/>
    <property type="evidence" value="ECO:0007669"/>
    <property type="project" value="TreeGrafter"/>
</dbReference>
<dbReference type="HAMAP" id="MF_01658">
    <property type="entry name" value="COQ7"/>
    <property type="match status" value="1"/>
</dbReference>
<reference evidence="10" key="1">
    <citation type="submission" date="2021-01" db="EMBL/GenBank/DDBJ databases">
        <title>Caligus Genome Assembly.</title>
        <authorList>
            <person name="Gallardo-Escarate C."/>
        </authorList>
    </citation>
    <scope>NUCLEOTIDE SEQUENCE [LARGE SCALE GENOMIC DNA]</scope>
</reference>
<proteinExistence type="inferred from homology"/>
<evidence type="ECO:0000313" key="9">
    <source>
        <dbReference type="EMBL" id="QQP49819.1"/>
    </source>
</evidence>
<evidence type="ECO:0000256" key="8">
    <source>
        <dbReference type="HAMAP-Rule" id="MF_03194"/>
    </source>
</evidence>
<dbReference type="EC" id="1.14.99.60" evidence="8"/>
<protein>
    <recommendedName>
        <fullName evidence="8">5-demethoxyubiquinone hydroxylase, mitochondrial</fullName>
        <shortName evidence="8">DMQ hydroxylase</shortName>
        <ecNumber evidence="8">1.14.99.60</ecNumber>
    </recommendedName>
    <alternativeName>
        <fullName evidence="8">Ubiquinone biosynthesis monooxygenase COQ7</fullName>
    </alternativeName>
</protein>
<evidence type="ECO:0000256" key="3">
    <source>
        <dbReference type="ARBA" id="ARBA00022723"/>
    </source>
</evidence>
<feature type="binding site" evidence="8">
    <location>
        <position position="52"/>
    </location>
    <ligand>
        <name>Fe cation</name>
        <dbReference type="ChEBI" id="CHEBI:24875"/>
        <label>2</label>
    </ligand>
</feature>
<sequence>MNSYSLVRHLSSKSRAAQRKVMIDRIIRVDHAGEFGADRIYAGQYAHMWEQEKHHLAAFKDLLSTTRSRPTALLPFWNMAGYALGAGTALLGKEAAMACTVAVESSITEHYNDQIRELLNDDPETHKELIEKITKFRDEEQEHHDTGLEHDAEQAPFYSALSSVIKVGCKVAIWASERV</sequence>
<evidence type="ECO:0000256" key="2">
    <source>
        <dbReference type="ARBA" id="ARBA00022688"/>
    </source>
</evidence>
<comment type="similarity">
    <text evidence="8">Belongs to the COQ7 family.</text>
</comment>
<feature type="binding site" evidence="8">
    <location>
        <position position="140"/>
    </location>
    <ligand>
        <name>Fe cation</name>
        <dbReference type="ChEBI" id="CHEBI:24875"/>
        <label>1</label>
    </ligand>
</feature>
<dbReference type="AlphaFoldDB" id="A0A7T8HGU2"/>
<keyword evidence="4 8" id="KW-0560">Oxidoreductase</keyword>
<dbReference type="CDD" id="cd01042">
    <property type="entry name" value="DMQH"/>
    <property type="match status" value="1"/>
</dbReference>
<evidence type="ECO:0000256" key="4">
    <source>
        <dbReference type="ARBA" id="ARBA00023002"/>
    </source>
</evidence>
<dbReference type="UniPathway" id="UPA00232"/>
<evidence type="ECO:0000256" key="6">
    <source>
        <dbReference type="ARBA" id="ARBA00023033"/>
    </source>
</evidence>
<dbReference type="OrthoDB" id="275371at2759"/>
<dbReference type="SUPFAM" id="SSF47240">
    <property type="entry name" value="Ferritin-like"/>
    <property type="match status" value="1"/>
</dbReference>
<comment type="function">
    <text evidence="8">Catalyzes the hydroxylation of 2-polyprenyl-3-methyl-6-methoxy-1,4-benzoquinol (DMQH2) during ubiquinone biosynthesis. Has also a structural role in the COQ enzyme complex, stabilizing other COQ polypeptides. Involved in lifespan determination in a ubiquinone-independent manner.</text>
</comment>
<accession>A0A7T8HGU2</accession>
<feature type="binding site" evidence="8">
    <location>
        <position position="34"/>
    </location>
    <ligand>
        <name>Fe cation</name>
        <dbReference type="ChEBI" id="CHEBI:24875"/>
        <label>1</label>
    </ligand>
</feature>
<comment type="subcellular location">
    <subcellularLocation>
        <location evidence="8">Mitochondrion inner membrane</location>
        <topology evidence="8">Peripheral membrane protein</topology>
        <orientation evidence="8">Matrix side</orientation>
    </subcellularLocation>
</comment>
<dbReference type="GO" id="GO:0008682">
    <property type="term" value="F:3-demethoxyubiquinol 3-hydroxylase activity"/>
    <property type="evidence" value="ECO:0007669"/>
    <property type="project" value="UniProtKB-EC"/>
</dbReference>
<dbReference type="InterPro" id="IPR009078">
    <property type="entry name" value="Ferritin-like_SF"/>
</dbReference>
<evidence type="ECO:0000256" key="7">
    <source>
        <dbReference type="ARBA" id="ARBA00023136"/>
    </source>
</evidence>
<keyword evidence="10" id="KW-1185">Reference proteome</keyword>
<keyword evidence="8" id="KW-0496">Mitochondrion</keyword>
<keyword evidence="5 8" id="KW-0408">Iron</keyword>
<evidence type="ECO:0000313" key="10">
    <source>
        <dbReference type="Proteomes" id="UP000595437"/>
    </source>
</evidence>
<dbReference type="GO" id="GO:0005634">
    <property type="term" value="C:nucleus"/>
    <property type="evidence" value="ECO:0007669"/>
    <property type="project" value="TreeGrafter"/>
</dbReference>
<comment type="cofactor">
    <cofactor evidence="8">
        <name>Fe cation</name>
        <dbReference type="ChEBI" id="CHEBI:24875"/>
    </cofactor>
    <text evidence="8">Binds 2 iron ions per subunit.</text>
</comment>
<dbReference type="GO" id="GO:0046872">
    <property type="term" value="F:metal ion binding"/>
    <property type="evidence" value="ECO:0007669"/>
    <property type="project" value="UniProtKB-KW"/>
</dbReference>
<comment type="subunit">
    <text evidence="8">Component of a multi-subunit COQ enzyme complex.</text>
</comment>
<dbReference type="PANTHER" id="PTHR11237:SF4">
    <property type="entry name" value="5-DEMETHOXYUBIQUINONE HYDROXYLASE, MITOCHONDRIAL"/>
    <property type="match status" value="1"/>
</dbReference>
<dbReference type="GO" id="GO:0031314">
    <property type="term" value="C:extrinsic component of mitochondrial inner membrane"/>
    <property type="evidence" value="ECO:0007669"/>
    <property type="project" value="UniProtKB-UniRule"/>
</dbReference>
<keyword evidence="7 8" id="KW-0472">Membrane</keyword>
<gene>
    <name evidence="9" type="ORF">FKW44_010615</name>
</gene>
<dbReference type="GO" id="GO:2000377">
    <property type="term" value="P:regulation of reactive oxygen species metabolic process"/>
    <property type="evidence" value="ECO:0007669"/>
    <property type="project" value="TreeGrafter"/>
</dbReference>
<name>A0A7T8HGU2_CALRO</name>
<dbReference type="InterPro" id="IPR011566">
    <property type="entry name" value="Ubq_synth_Coq7"/>
</dbReference>
<dbReference type="Proteomes" id="UP000595437">
    <property type="component" value="Chromosome 7"/>
</dbReference>
<dbReference type="GO" id="GO:0006744">
    <property type="term" value="P:ubiquinone biosynthetic process"/>
    <property type="evidence" value="ECO:0007669"/>
    <property type="project" value="UniProtKB-UniRule"/>
</dbReference>
<evidence type="ECO:0000256" key="5">
    <source>
        <dbReference type="ARBA" id="ARBA00023004"/>
    </source>
</evidence>
<keyword evidence="3 8" id="KW-0479">Metal-binding</keyword>
<dbReference type="GO" id="GO:0010468">
    <property type="term" value="P:regulation of gene expression"/>
    <property type="evidence" value="ECO:0007669"/>
    <property type="project" value="TreeGrafter"/>
</dbReference>
<dbReference type="PANTHER" id="PTHR11237">
    <property type="entry name" value="COENZYME Q10 BIOSYNTHESIS PROTEIN 7"/>
    <property type="match status" value="1"/>
</dbReference>
<feature type="binding site" evidence="8">
    <location>
        <position position="55"/>
    </location>
    <ligand>
        <name>Fe cation</name>
        <dbReference type="ChEBI" id="CHEBI:24875"/>
        <label>1</label>
    </ligand>
</feature>
<dbReference type="Pfam" id="PF03232">
    <property type="entry name" value="COQ7"/>
    <property type="match status" value="1"/>
</dbReference>
<keyword evidence="6 8" id="KW-0503">Monooxygenase</keyword>
<organism evidence="9 10">
    <name type="scientific">Caligus rogercresseyi</name>
    <name type="common">Sea louse</name>
    <dbReference type="NCBI Taxonomy" id="217165"/>
    <lineage>
        <taxon>Eukaryota</taxon>
        <taxon>Metazoa</taxon>
        <taxon>Ecdysozoa</taxon>
        <taxon>Arthropoda</taxon>
        <taxon>Crustacea</taxon>
        <taxon>Multicrustacea</taxon>
        <taxon>Hexanauplia</taxon>
        <taxon>Copepoda</taxon>
        <taxon>Siphonostomatoida</taxon>
        <taxon>Caligidae</taxon>
        <taxon>Caligus</taxon>
    </lineage>
</organism>
<feature type="binding site" evidence="8">
    <location>
        <position position="52"/>
    </location>
    <ligand>
        <name>Fe cation</name>
        <dbReference type="ChEBI" id="CHEBI:24875"/>
        <label>1</label>
    </ligand>
</feature>
<keyword evidence="2 8" id="KW-0831">Ubiquinone biosynthesis</keyword>
<feature type="binding site" evidence="8">
    <location>
        <position position="143"/>
    </location>
    <ligand>
        <name>Fe cation</name>
        <dbReference type="ChEBI" id="CHEBI:24875"/>
        <label>2</label>
    </ligand>
</feature>
<evidence type="ECO:0000256" key="1">
    <source>
        <dbReference type="ARBA" id="ARBA00004749"/>
    </source>
</evidence>
<feature type="binding site" evidence="8">
    <location>
        <position position="104"/>
    </location>
    <ligand>
        <name>Fe cation</name>
        <dbReference type="ChEBI" id="CHEBI:24875"/>
        <label>2</label>
    </ligand>
</feature>
<dbReference type="EMBL" id="CP045896">
    <property type="protein sequence ID" value="QQP49819.1"/>
    <property type="molecule type" value="Genomic_DNA"/>
</dbReference>
<comment type="catalytic activity">
    <reaction evidence="8">
        <text>a 5-methoxy-2-methyl-3-(all-trans-polyprenyl)benzene-1,4-diol + AH2 + O2 = a 3-demethylubiquinol + A + H2O</text>
        <dbReference type="Rhea" id="RHEA:50908"/>
        <dbReference type="Rhea" id="RHEA-COMP:10859"/>
        <dbReference type="Rhea" id="RHEA-COMP:10914"/>
        <dbReference type="ChEBI" id="CHEBI:13193"/>
        <dbReference type="ChEBI" id="CHEBI:15377"/>
        <dbReference type="ChEBI" id="CHEBI:15379"/>
        <dbReference type="ChEBI" id="CHEBI:17499"/>
        <dbReference type="ChEBI" id="CHEBI:84167"/>
        <dbReference type="ChEBI" id="CHEBI:84422"/>
        <dbReference type="EC" id="1.14.99.60"/>
    </reaction>
</comment>
<comment type="pathway">
    <text evidence="1 8">Cofactor biosynthesis; ubiquinone biosynthesis.</text>
</comment>
<keyword evidence="9" id="KW-0830">Ubiquinone</keyword>
<feature type="binding site" evidence="8">
    <location>
        <position position="140"/>
    </location>
    <ligand>
        <name>Fe cation</name>
        <dbReference type="ChEBI" id="CHEBI:24875"/>
        <label>2</label>
    </ligand>
</feature>